<comment type="subcellular location">
    <subcellularLocation>
        <location evidence="3">Cytoplasm</location>
    </subcellularLocation>
</comment>
<feature type="active site" evidence="3 4">
    <location>
        <position position="218"/>
    </location>
</feature>
<comment type="PTM">
    <text evidence="3">Phosphorylated by CheA. Phosphorylation of the N-terminal regulatory domain activates the methylesterase activity.</text>
</comment>
<dbReference type="PANTHER" id="PTHR42872">
    <property type="entry name" value="PROTEIN-GLUTAMATE METHYLESTERASE/PROTEIN-GLUTAMINE GLUTAMINASE"/>
    <property type="match status" value="1"/>
</dbReference>
<keyword evidence="3 4" id="KW-0145">Chemotaxis</keyword>
<dbReference type="InterPro" id="IPR001789">
    <property type="entry name" value="Sig_transdc_resp-reg_receiver"/>
</dbReference>
<evidence type="ECO:0000256" key="1">
    <source>
        <dbReference type="ARBA" id="ARBA00022801"/>
    </source>
</evidence>
<feature type="active site" evidence="3 4">
    <location>
        <position position="245"/>
    </location>
</feature>
<dbReference type="InterPro" id="IPR035909">
    <property type="entry name" value="CheB_C"/>
</dbReference>
<dbReference type="NCBIfam" id="NF001965">
    <property type="entry name" value="PRK00742.1"/>
    <property type="match status" value="1"/>
</dbReference>
<evidence type="ECO:0000256" key="6">
    <source>
        <dbReference type="SAM" id="MobiDB-lite"/>
    </source>
</evidence>
<dbReference type="Pfam" id="PF00072">
    <property type="entry name" value="Response_reg"/>
    <property type="match status" value="1"/>
</dbReference>
<dbReference type="Gene3D" id="3.40.50.180">
    <property type="entry name" value="Methylesterase CheB, C-terminal domain"/>
    <property type="match status" value="1"/>
</dbReference>
<dbReference type="HAMAP" id="MF_00099">
    <property type="entry name" value="CheB_chemtxs"/>
    <property type="match status" value="1"/>
</dbReference>
<comment type="function">
    <text evidence="3">Involved in chemotaxis. Part of a chemotaxis signal transduction system that modulates chemotaxis in response to various stimuli. Catalyzes the demethylation of specific methylglutamate residues introduced into the chemoreceptors (methyl-accepting chemotaxis proteins or MCP) by CheR. Also mediates the irreversible deamidation of specific glutamine residues to glutamic acid.</text>
</comment>
<dbReference type="Proteomes" id="UP001596528">
    <property type="component" value="Unassembled WGS sequence"/>
</dbReference>
<dbReference type="Pfam" id="PF01339">
    <property type="entry name" value="CheB_methylest"/>
    <property type="match status" value="1"/>
</dbReference>
<evidence type="ECO:0000259" key="7">
    <source>
        <dbReference type="PROSITE" id="PS50110"/>
    </source>
</evidence>
<dbReference type="NCBIfam" id="NF009206">
    <property type="entry name" value="PRK12555.1"/>
    <property type="match status" value="1"/>
</dbReference>
<keyword evidence="3 5" id="KW-0597">Phosphoprotein</keyword>
<keyword evidence="3" id="KW-0963">Cytoplasm</keyword>
<accession>A0ABW2V0S1</accession>
<dbReference type="CDD" id="cd17541">
    <property type="entry name" value="REC_CheB-like"/>
    <property type="match status" value="1"/>
</dbReference>
<feature type="domain" description="CheB-type methylesterase" evidence="8">
    <location>
        <begin position="192"/>
        <end position="401"/>
    </location>
</feature>
<evidence type="ECO:0000256" key="5">
    <source>
        <dbReference type="PROSITE-ProRule" id="PRU00169"/>
    </source>
</evidence>
<sequence>MEPHRILVVDDSLFMRKLVGDLIAEHPRMEVVATAKNGKEAVELVKKHRPDAVTMDIEMPEMNGLDALRVIMRECPVPVVMLSSLTAEGAKETIQALELGAVDFVRKPSGSISLDLYKVKQQLHEKLLMAVTAKITPVGKKQGRPPAGPAPLPASAAEPFGVRPKPGPAEDGPARQPAALPAESRRDQTRPPLPGKPPKRDRAAGDRQIRHIVAIGTSTGGPKALQKVIASLPGDFPAAIVIVQHMPPNFTKSLAQRLDAISRIRVEEAEQGSMLENGLAYIAPGGWHMHVEEAGDGQYRIALSKQEPRSGHRPSVDVLFESLLPLHRLKRHAVVMTGMGSDGAKGMLALREAGAATTIAESEATCVVYGMPRSAVENGAAKTVLPLEEIGPYLSNVVNQG</sequence>
<dbReference type="CDD" id="cd16432">
    <property type="entry name" value="CheB_Rec"/>
    <property type="match status" value="1"/>
</dbReference>
<feature type="active site" evidence="3 4">
    <location>
        <position position="342"/>
    </location>
</feature>
<protein>
    <recommendedName>
        <fullName evidence="3">Protein-glutamate methylesterase/protein-glutamine glutaminase</fullName>
        <ecNumber evidence="3">3.1.1.61</ecNumber>
        <ecNumber evidence="3">3.5.1.44</ecNumber>
    </recommendedName>
</protein>
<keyword evidence="10" id="KW-1185">Reference proteome</keyword>
<dbReference type="InterPro" id="IPR000673">
    <property type="entry name" value="Sig_transdc_resp-reg_Me-estase"/>
</dbReference>
<comment type="domain">
    <text evidence="3">Contains a C-terminal catalytic domain, and an N-terminal region which modulates catalytic activity.</text>
</comment>
<dbReference type="EC" id="3.5.1.44" evidence="3"/>
<feature type="domain" description="Response regulatory" evidence="7">
    <location>
        <begin position="5"/>
        <end position="122"/>
    </location>
</feature>
<dbReference type="SMART" id="SM00448">
    <property type="entry name" value="REC"/>
    <property type="match status" value="1"/>
</dbReference>
<dbReference type="RefSeq" id="WP_138789777.1">
    <property type="nucleotide sequence ID" value="NZ_JBHTGQ010000017.1"/>
</dbReference>
<dbReference type="GO" id="GO:0008984">
    <property type="term" value="F:protein-glutamate methylesterase activity"/>
    <property type="evidence" value="ECO:0007669"/>
    <property type="project" value="UniProtKB-EC"/>
</dbReference>
<feature type="compositionally biased region" description="Basic and acidic residues" evidence="6">
    <location>
        <begin position="198"/>
        <end position="207"/>
    </location>
</feature>
<dbReference type="SUPFAM" id="SSF52172">
    <property type="entry name" value="CheY-like"/>
    <property type="match status" value="1"/>
</dbReference>
<evidence type="ECO:0000313" key="9">
    <source>
        <dbReference type="EMBL" id="MFC7749761.1"/>
    </source>
</evidence>
<organism evidence="9 10">
    <name type="scientific">Paenibacillus thermoaerophilus</name>
    <dbReference type="NCBI Taxonomy" id="1215385"/>
    <lineage>
        <taxon>Bacteria</taxon>
        <taxon>Bacillati</taxon>
        <taxon>Bacillota</taxon>
        <taxon>Bacilli</taxon>
        <taxon>Bacillales</taxon>
        <taxon>Paenibacillaceae</taxon>
        <taxon>Paenibacillus</taxon>
    </lineage>
</organism>
<dbReference type="PIRSF" id="PIRSF000876">
    <property type="entry name" value="RR_chemtxs_CheB"/>
    <property type="match status" value="1"/>
</dbReference>
<feature type="region of interest" description="Disordered" evidence="6">
    <location>
        <begin position="138"/>
        <end position="207"/>
    </location>
</feature>
<dbReference type="PANTHER" id="PTHR42872:SF3">
    <property type="entry name" value="PROTEIN-GLUTAMATE METHYLESTERASE_PROTEIN-GLUTAMINE GLUTAMINASE 1"/>
    <property type="match status" value="1"/>
</dbReference>
<dbReference type="PROSITE" id="PS50110">
    <property type="entry name" value="RESPONSE_REGULATORY"/>
    <property type="match status" value="1"/>
</dbReference>
<evidence type="ECO:0000256" key="4">
    <source>
        <dbReference type="PROSITE-ProRule" id="PRU00050"/>
    </source>
</evidence>
<gene>
    <name evidence="3" type="primary">cheB</name>
    <name evidence="9" type="ORF">ACFQWB_07400</name>
</gene>
<evidence type="ECO:0000256" key="2">
    <source>
        <dbReference type="ARBA" id="ARBA00048267"/>
    </source>
</evidence>
<feature type="modified residue" description="4-aspartylphosphate" evidence="3 5">
    <location>
        <position position="56"/>
    </location>
</feature>
<keyword evidence="1 3" id="KW-0378">Hydrolase</keyword>
<dbReference type="InterPro" id="IPR011006">
    <property type="entry name" value="CheY-like_superfamily"/>
</dbReference>
<comment type="catalytic activity">
    <reaction evidence="2 3">
        <text>[protein]-L-glutamate 5-O-methyl ester + H2O = L-glutamyl-[protein] + methanol + H(+)</text>
        <dbReference type="Rhea" id="RHEA:23236"/>
        <dbReference type="Rhea" id="RHEA-COMP:10208"/>
        <dbReference type="Rhea" id="RHEA-COMP:10311"/>
        <dbReference type="ChEBI" id="CHEBI:15377"/>
        <dbReference type="ChEBI" id="CHEBI:15378"/>
        <dbReference type="ChEBI" id="CHEBI:17790"/>
        <dbReference type="ChEBI" id="CHEBI:29973"/>
        <dbReference type="ChEBI" id="CHEBI:82795"/>
        <dbReference type="EC" id="3.1.1.61"/>
    </reaction>
</comment>
<dbReference type="EC" id="3.1.1.61" evidence="3"/>
<comment type="similarity">
    <text evidence="3">Belongs to the CheB family.</text>
</comment>
<reference evidence="10" key="1">
    <citation type="journal article" date="2019" name="Int. J. Syst. Evol. Microbiol.">
        <title>The Global Catalogue of Microorganisms (GCM) 10K type strain sequencing project: providing services to taxonomists for standard genome sequencing and annotation.</title>
        <authorList>
            <consortium name="The Broad Institute Genomics Platform"/>
            <consortium name="The Broad Institute Genome Sequencing Center for Infectious Disease"/>
            <person name="Wu L."/>
            <person name="Ma J."/>
        </authorList>
    </citation>
    <scope>NUCLEOTIDE SEQUENCE [LARGE SCALE GENOMIC DNA]</scope>
    <source>
        <strain evidence="10">JCM 18657</strain>
    </source>
</reference>
<comment type="catalytic activity">
    <reaction evidence="3">
        <text>L-glutaminyl-[protein] + H2O = L-glutamyl-[protein] + NH4(+)</text>
        <dbReference type="Rhea" id="RHEA:16441"/>
        <dbReference type="Rhea" id="RHEA-COMP:10207"/>
        <dbReference type="Rhea" id="RHEA-COMP:10208"/>
        <dbReference type="ChEBI" id="CHEBI:15377"/>
        <dbReference type="ChEBI" id="CHEBI:28938"/>
        <dbReference type="ChEBI" id="CHEBI:29973"/>
        <dbReference type="ChEBI" id="CHEBI:30011"/>
        <dbReference type="EC" id="3.5.1.44"/>
    </reaction>
</comment>
<dbReference type="SUPFAM" id="SSF52738">
    <property type="entry name" value="Methylesterase CheB, C-terminal domain"/>
    <property type="match status" value="1"/>
</dbReference>
<name>A0ABW2V0S1_9BACL</name>
<evidence type="ECO:0000259" key="8">
    <source>
        <dbReference type="PROSITE" id="PS50122"/>
    </source>
</evidence>
<dbReference type="Gene3D" id="3.40.50.2300">
    <property type="match status" value="1"/>
</dbReference>
<evidence type="ECO:0000313" key="10">
    <source>
        <dbReference type="Proteomes" id="UP001596528"/>
    </source>
</evidence>
<dbReference type="PROSITE" id="PS50122">
    <property type="entry name" value="CHEB"/>
    <property type="match status" value="1"/>
</dbReference>
<dbReference type="InterPro" id="IPR008248">
    <property type="entry name" value="CheB-like"/>
</dbReference>
<comment type="caution">
    <text evidence="9">The sequence shown here is derived from an EMBL/GenBank/DDBJ whole genome shotgun (WGS) entry which is preliminary data.</text>
</comment>
<dbReference type="EMBL" id="JBHTGQ010000017">
    <property type="protein sequence ID" value="MFC7749761.1"/>
    <property type="molecule type" value="Genomic_DNA"/>
</dbReference>
<proteinExistence type="inferred from homology"/>
<evidence type="ECO:0000256" key="3">
    <source>
        <dbReference type="HAMAP-Rule" id="MF_00099"/>
    </source>
</evidence>